<dbReference type="InterPro" id="IPR022134">
    <property type="entry name" value="DUF3667"/>
</dbReference>
<evidence type="ECO:0000313" key="3">
    <source>
        <dbReference type="Proteomes" id="UP000291142"/>
    </source>
</evidence>
<gene>
    <name evidence="2" type="ORF">EYD45_08135</name>
</gene>
<feature type="transmembrane region" description="Helical" evidence="1">
    <location>
        <begin position="131"/>
        <end position="154"/>
    </location>
</feature>
<name>A0A4V6MT49_9FLAO</name>
<keyword evidence="1" id="KW-0472">Membrane</keyword>
<feature type="transmembrane region" description="Helical" evidence="1">
    <location>
        <begin position="99"/>
        <end position="119"/>
    </location>
</feature>
<proteinExistence type="predicted"/>
<feature type="transmembrane region" description="Helical" evidence="1">
    <location>
        <begin position="45"/>
        <end position="62"/>
    </location>
</feature>
<dbReference type="OrthoDB" id="7446256at2"/>
<dbReference type="AlphaFoldDB" id="A0A4V6MT49"/>
<feature type="transmembrane region" description="Helical" evidence="1">
    <location>
        <begin position="191"/>
        <end position="216"/>
    </location>
</feature>
<dbReference type="Pfam" id="PF12412">
    <property type="entry name" value="DUF3667"/>
    <property type="match status" value="1"/>
</dbReference>
<keyword evidence="1" id="KW-0812">Transmembrane</keyword>
<organism evidence="2 3">
    <name type="scientific">Hyunsoonleella flava</name>
    <dbReference type="NCBI Taxonomy" id="2527939"/>
    <lineage>
        <taxon>Bacteria</taxon>
        <taxon>Pseudomonadati</taxon>
        <taxon>Bacteroidota</taxon>
        <taxon>Flavobacteriia</taxon>
        <taxon>Flavobacteriales</taxon>
        <taxon>Flavobacteriaceae</taxon>
    </lineage>
</organism>
<dbReference type="EMBL" id="SIRT01000005">
    <property type="protein sequence ID" value="TBN03973.1"/>
    <property type="molecule type" value="Genomic_DNA"/>
</dbReference>
<protein>
    <submittedName>
        <fullName evidence="2">DUF3667 domain-containing protein</fullName>
    </submittedName>
</protein>
<evidence type="ECO:0000256" key="1">
    <source>
        <dbReference type="SAM" id="Phobius"/>
    </source>
</evidence>
<dbReference type="Proteomes" id="UP000291142">
    <property type="component" value="Unassembled WGS sequence"/>
</dbReference>
<keyword evidence="1" id="KW-1133">Transmembrane helix</keyword>
<keyword evidence="3" id="KW-1185">Reference proteome</keyword>
<accession>A0A4V6MT49</accession>
<evidence type="ECO:0000313" key="2">
    <source>
        <dbReference type="EMBL" id="TBN03973.1"/>
    </source>
</evidence>
<feature type="transmembrane region" description="Helical" evidence="1">
    <location>
        <begin position="160"/>
        <end position="179"/>
    </location>
</feature>
<sequence length="222" mass="25778">MEELSESVFQVDKGFFYTIKMLFLNPGNSIKAFLNGKRKPHFKPIAYALTLSTVYYMLSILLDGKTWMNNFIEGFTNGAQSSSVDNEAIYLFTWLSNNFAYATLISIPFFSLASYLLFIKYKYNYLEHIVINAYIIGQQAILYSLFIVITLFINNPFLESLPFFISVGYNFWVYWQIFNQGNRLLNVLRTTMVYCVNFILFMIISFIIAFAVIVFIKTTKTG</sequence>
<comment type="caution">
    <text evidence="2">The sequence shown here is derived from an EMBL/GenBank/DDBJ whole genome shotgun (WGS) entry which is preliminary data.</text>
</comment>
<reference evidence="2 3" key="1">
    <citation type="submission" date="2019-02" db="EMBL/GenBank/DDBJ databases">
        <title>Hyunsoonleella sp., isolated from marine sediment.</title>
        <authorList>
            <person name="Liu B.-T."/>
        </authorList>
    </citation>
    <scope>NUCLEOTIDE SEQUENCE [LARGE SCALE GENOMIC DNA]</scope>
    <source>
        <strain evidence="2 3">T58</strain>
    </source>
</reference>
<dbReference type="RefSeq" id="WP_130964043.1">
    <property type="nucleotide sequence ID" value="NZ_SIRT01000005.1"/>
</dbReference>